<gene>
    <name evidence="1" type="ORF">Rhe02_72950</name>
</gene>
<dbReference type="Gene3D" id="3.40.50.150">
    <property type="entry name" value="Vaccinia Virus protein VP39"/>
    <property type="match status" value="1"/>
</dbReference>
<dbReference type="SUPFAM" id="SSF53335">
    <property type="entry name" value="S-adenosyl-L-methionine-dependent methyltransferases"/>
    <property type="match status" value="1"/>
</dbReference>
<name>A0A8J3QE56_9ACTN</name>
<evidence type="ECO:0000313" key="1">
    <source>
        <dbReference type="EMBL" id="GIH09228.1"/>
    </source>
</evidence>
<proteinExistence type="predicted"/>
<dbReference type="RefSeq" id="WP_203912965.1">
    <property type="nucleotide sequence ID" value="NZ_BONY01000064.1"/>
</dbReference>
<dbReference type="EMBL" id="BONY01000064">
    <property type="protein sequence ID" value="GIH09228.1"/>
    <property type="molecule type" value="Genomic_DNA"/>
</dbReference>
<keyword evidence="2" id="KW-1185">Reference proteome</keyword>
<organism evidence="1 2">
    <name type="scientific">Rhizocola hellebori</name>
    <dbReference type="NCBI Taxonomy" id="1392758"/>
    <lineage>
        <taxon>Bacteria</taxon>
        <taxon>Bacillati</taxon>
        <taxon>Actinomycetota</taxon>
        <taxon>Actinomycetes</taxon>
        <taxon>Micromonosporales</taxon>
        <taxon>Micromonosporaceae</taxon>
        <taxon>Rhizocola</taxon>
    </lineage>
</organism>
<reference evidence="1" key="1">
    <citation type="submission" date="2021-01" db="EMBL/GenBank/DDBJ databases">
        <title>Whole genome shotgun sequence of Rhizocola hellebori NBRC 109834.</title>
        <authorList>
            <person name="Komaki H."/>
            <person name="Tamura T."/>
        </authorList>
    </citation>
    <scope>NUCLEOTIDE SEQUENCE</scope>
    <source>
        <strain evidence="1">NBRC 109834</strain>
    </source>
</reference>
<dbReference type="AlphaFoldDB" id="A0A8J3QE56"/>
<comment type="caution">
    <text evidence="1">The sequence shown here is derived from an EMBL/GenBank/DDBJ whole genome shotgun (WGS) entry which is preliminary data.</text>
</comment>
<protein>
    <recommendedName>
        <fullName evidence="3">Class I SAM-dependent methyltransferase</fullName>
    </recommendedName>
</protein>
<sequence>MHPLASVFERIYRDGLWANGSGTGSDPANTEQYRVFIERFIVQNNIQTVVDLGCGDWRSSRLIDWSRVGYLGVDVVESVIARNQQHYQVGNIRFAHLNDEDELPHADLLIVKDVLQHLPNSEIHRMARFLRRFHLALVTNTVSSELHRPDGAVVRIEDVNTDIPTGLMRPVDVLGPPFSWPGEEVLRYSCPWPRLGAWETKSTVLIRTTFMDARG</sequence>
<dbReference type="InterPro" id="IPR029063">
    <property type="entry name" value="SAM-dependent_MTases_sf"/>
</dbReference>
<dbReference type="CDD" id="cd02440">
    <property type="entry name" value="AdoMet_MTases"/>
    <property type="match status" value="1"/>
</dbReference>
<dbReference type="Proteomes" id="UP000612899">
    <property type="component" value="Unassembled WGS sequence"/>
</dbReference>
<accession>A0A8J3QE56</accession>
<evidence type="ECO:0008006" key="3">
    <source>
        <dbReference type="Google" id="ProtNLM"/>
    </source>
</evidence>
<evidence type="ECO:0000313" key="2">
    <source>
        <dbReference type="Proteomes" id="UP000612899"/>
    </source>
</evidence>